<dbReference type="EMBL" id="CP030140">
    <property type="protein sequence ID" value="AWX69590.1"/>
    <property type="molecule type" value="Genomic_DNA"/>
</dbReference>
<dbReference type="CDD" id="cd10434">
    <property type="entry name" value="GIY-YIG_UvrC_Cho"/>
    <property type="match status" value="1"/>
</dbReference>
<accession>A0A2Z4NDE7</accession>
<feature type="domain" description="GIY-YIG" evidence="1">
    <location>
        <begin position="14"/>
        <end position="93"/>
    </location>
</feature>
<proteinExistence type="predicted"/>
<dbReference type="PANTHER" id="PTHR30562:SF1">
    <property type="entry name" value="UVRABC SYSTEM PROTEIN C"/>
    <property type="match status" value="1"/>
</dbReference>
<evidence type="ECO:0000259" key="1">
    <source>
        <dbReference type="PROSITE" id="PS50164"/>
    </source>
</evidence>
<dbReference type="InterPro" id="IPR001162">
    <property type="entry name" value="UvrC_RNase_H_dom"/>
</dbReference>
<dbReference type="RefSeq" id="WP_033179028.1">
    <property type="nucleotide sequence ID" value="NZ_CP030140.1"/>
</dbReference>
<dbReference type="InterPro" id="IPR038476">
    <property type="entry name" value="UvrC_RNase_H_dom_sf"/>
</dbReference>
<evidence type="ECO:0000313" key="3">
    <source>
        <dbReference type="EMBL" id="AWX69590.1"/>
    </source>
</evidence>
<dbReference type="Gene3D" id="3.40.1440.10">
    <property type="entry name" value="GIY-YIG endonuclease"/>
    <property type="match status" value="1"/>
</dbReference>
<dbReference type="Gene3D" id="3.30.420.340">
    <property type="entry name" value="UvrC, RNAse H endonuclease domain"/>
    <property type="match status" value="1"/>
</dbReference>
<dbReference type="InterPro" id="IPR035901">
    <property type="entry name" value="GIY-YIG_endonuc_sf"/>
</dbReference>
<dbReference type="InterPro" id="IPR047296">
    <property type="entry name" value="GIY-YIG_UvrC_Cho"/>
</dbReference>
<evidence type="ECO:0000259" key="2">
    <source>
        <dbReference type="PROSITE" id="PS50165"/>
    </source>
</evidence>
<dbReference type="PROSITE" id="PS50165">
    <property type="entry name" value="UVRC"/>
    <property type="match status" value="1"/>
</dbReference>
<evidence type="ECO:0000313" key="4">
    <source>
        <dbReference type="Proteomes" id="UP000250218"/>
    </source>
</evidence>
<keyword evidence="4" id="KW-1185">Reference proteome</keyword>
<dbReference type="GO" id="GO:0009380">
    <property type="term" value="C:excinuclease repair complex"/>
    <property type="evidence" value="ECO:0007669"/>
    <property type="project" value="TreeGrafter"/>
</dbReference>
<dbReference type="Proteomes" id="UP000250218">
    <property type="component" value="Chromosome"/>
</dbReference>
<evidence type="ECO:0008006" key="5">
    <source>
        <dbReference type="Google" id="ProtNLM"/>
    </source>
</evidence>
<dbReference type="SMART" id="SM00465">
    <property type="entry name" value="GIYc"/>
    <property type="match status" value="1"/>
</dbReference>
<protein>
    <recommendedName>
        <fullName evidence="5">Excinuclease ABC subunit C</fullName>
    </recommendedName>
</protein>
<gene>
    <name evidence="3" type="ORF">DP065_02395</name>
</gene>
<organism evidence="3 4">
    <name type="scientific">[Mycoplasma] anseris</name>
    <dbReference type="NCBI Taxonomy" id="92400"/>
    <lineage>
        <taxon>Bacteria</taxon>
        <taxon>Bacillati</taxon>
        <taxon>Mycoplasmatota</taxon>
        <taxon>Mycoplasmoidales</taxon>
        <taxon>Metamycoplasmataceae</taxon>
        <taxon>Metamycoplasma</taxon>
    </lineage>
</organism>
<dbReference type="InterPro" id="IPR000305">
    <property type="entry name" value="GIY-YIG_endonuc"/>
</dbReference>
<dbReference type="SUPFAM" id="SSF82771">
    <property type="entry name" value="GIY-YIG endonuclease"/>
    <property type="match status" value="1"/>
</dbReference>
<dbReference type="GO" id="GO:0006289">
    <property type="term" value="P:nucleotide-excision repair"/>
    <property type="evidence" value="ECO:0007669"/>
    <property type="project" value="InterPro"/>
</dbReference>
<reference evidence="4" key="1">
    <citation type="submission" date="2018-06" db="EMBL/GenBank/DDBJ databases">
        <title>Complete genome sequences of Mycoplasma anatis, M. anseris and M. cloacale type strains.</title>
        <authorList>
            <person name="Grozner D."/>
            <person name="Forro B."/>
            <person name="Sulyok K.M."/>
            <person name="Marton S."/>
            <person name="Kreizinger Z."/>
            <person name="Banyai K."/>
            <person name="Gyuranecz M."/>
        </authorList>
    </citation>
    <scope>NUCLEOTIDE SEQUENCE [LARGE SCALE GENOMIC DNA]</scope>
    <source>
        <strain evidence="4">ATCC 49234</strain>
    </source>
</reference>
<feature type="domain" description="UvrC family homology region profile" evidence="2">
    <location>
        <begin position="274"/>
        <end position="465"/>
    </location>
</feature>
<dbReference type="Pfam" id="PF08459">
    <property type="entry name" value="UvrC_RNaseH_dom"/>
    <property type="match status" value="1"/>
</dbReference>
<dbReference type="PANTHER" id="PTHR30562">
    <property type="entry name" value="UVRC/OXIDOREDUCTASE"/>
    <property type="match status" value="1"/>
</dbReference>
<sequence length="590" mass="70105">MIKNKKEFIKNIPEKPGVYFWLNKNDEIIYIGKAINLKNRISQYVFEKANNSFKTKEMLQQIADVKYEICASDAEAFIRERFLINQYKPKYNVLFPIQANFPYLSVSYKPNKGLQIKIVSNYQNKPHSAFFGPLVSNVSHNELITYLRRKLLLDDRGEIIVNKEPAFWKSKVKEAKKIFHFSKSFIKELEKEELKASNNLNFEYARFLNNILKFIAYNKNEQTNIEIKQPLDILAIKQIKYENRHFAICFIRFYLDNIYSNDFFQITELTEEFEIKEFVFTFLNQIYEKNRKPDLLLVNSEFQNLKIYLESLIKNVEFYTDHHKYYDLAFNLETKADFTLKNDVNDFYKKQIKVKQEKFLKNQIILNDLRKHLKIAKFKNFVIFDNSFFNNTNSAVSKADVYLDLELSKTHSRHFNLNANLNSDVFYIEEALKKFVLSINEGFPYLDAIFVDGSITQIAYAKKALANSKLRNLPIFGLIKNNKHEFETIINDKNQEIIFDYSATTCFLSKIQSLVDRHAKNKYHQRMKKIEFQNEFLYIKGIGEIKAKKLFQKYITYEEALKDNDTNLMKILNSKTVLNNFRNKIRKNDN</sequence>
<dbReference type="KEGG" id="mane:DP065_02395"/>
<dbReference type="InterPro" id="IPR050066">
    <property type="entry name" value="UvrABC_protein_C"/>
</dbReference>
<dbReference type="GO" id="GO:0009381">
    <property type="term" value="F:excinuclease ABC activity"/>
    <property type="evidence" value="ECO:0007669"/>
    <property type="project" value="InterPro"/>
</dbReference>
<dbReference type="PROSITE" id="PS50164">
    <property type="entry name" value="GIY_YIG"/>
    <property type="match status" value="1"/>
</dbReference>
<name>A0A2Z4NDE7_9BACT</name>
<dbReference type="Pfam" id="PF01541">
    <property type="entry name" value="GIY-YIG"/>
    <property type="match status" value="1"/>
</dbReference>
<dbReference type="AlphaFoldDB" id="A0A2Z4NDE7"/>